<organism evidence="1 2">
    <name type="scientific">Helianthus annuus</name>
    <name type="common">Common sunflower</name>
    <dbReference type="NCBI Taxonomy" id="4232"/>
    <lineage>
        <taxon>Eukaryota</taxon>
        <taxon>Viridiplantae</taxon>
        <taxon>Streptophyta</taxon>
        <taxon>Embryophyta</taxon>
        <taxon>Tracheophyta</taxon>
        <taxon>Spermatophyta</taxon>
        <taxon>Magnoliopsida</taxon>
        <taxon>eudicotyledons</taxon>
        <taxon>Gunneridae</taxon>
        <taxon>Pentapetalae</taxon>
        <taxon>asterids</taxon>
        <taxon>campanulids</taxon>
        <taxon>Asterales</taxon>
        <taxon>Asteraceae</taxon>
        <taxon>Asteroideae</taxon>
        <taxon>Heliantheae alliance</taxon>
        <taxon>Heliantheae</taxon>
        <taxon>Helianthus</taxon>
    </lineage>
</organism>
<dbReference type="Proteomes" id="UP000215914">
    <property type="component" value="Unassembled WGS sequence"/>
</dbReference>
<evidence type="ECO:0000313" key="2">
    <source>
        <dbReference type="Proteomes" id="UP000215914"/>
    </source>
</evidence>
<name>A0A9K3HWX7_HELAN</name>
<reference evidence="1" key="2">
    <citation type="submission" date="2020-06" db="EMBL/GenBank/DDBJ databases">
        <title>Helianthus annuus Genome sequencing and assembly Release 2.</title>
        <authorList>
            <person name="Gouzy J."/>
            <person name="Langlade N."/>
            <person name="Munos S."/>
        </authorList>
    </citation>
    <scope>NUCLEOTIDE SEQUENCE</scope>
    <source>
        <tissue evidence="1">Leaves</tissue>
    </source>
</reference>
<reference evidence="1" key="1">
    <citation type="journal article" date="2017" name="Nature">
        <title>The sunflower genome provides insights into oil metabolism, flowering and Asterid evolution.</title>
        <authorList>
            <person name="Badouin H."/>
            <person name="Gouzy J."/>
            <person name="Grassa C.J."/>
            <person name="Murat F."/>
            <person name="Staton S.E."/>
            <person name="Cottret L."/>
            <person name="Lelandais-Briere C."/>
            <person name="Owens G.L."/>
            <person name="Carrere S."/>
            <person name="Mayjonade B."/>
            <person name="Legrand L."/>
            <person name="Gill N."/>
            <person name="Kane N.C."/>
            <person name="Bowers J.E."/>
            <person name="Hubner S."/>
            <person name="Bellec A."/>
            <person name="Berard A."/>
            <person name="Berges H."/>
            <person name="Blanchet N."/>
            <person name="Boniface M.C."/>
            <person name="Brunel D."/>
            <person name="Catrice O."/>
            <person name="Chaidir N."/>
            <person name="Claudel C."/>
            <person name="Donnadieu C."/>
            <person name="Faraut T."/>
            <person name="Fievet G."/>
            <person name="Helmstetter N."/>
            <person name="King M."/>
            <person name="Knapp S.J."/>
            <person name="Lai Z."/>
            <person name="Le Paslier M.C."/>
            <person name="Lippi Y."/>
            <person name="Lorenzon L."/>
            <person name="Mandel J.R."/>
            <person name="Marage G."/>
            <person name="Marchand G."/>
            <person name="Marquand E."/>
            <person name="Bret-Mestries E."/>
            <person name="Morien E."/>
            <person name="Nambeesan S."/>
            <person name="Nguyen T."/>
            <person name="Pegot-Espagnet P."/>
            <person name="Pouilly N."/>
            <person name="Raftis F."/>
            <person name="Sallet E."/>
            <person name="Schiex T."/>
            <person name="Thomas J."/>
            <person name="Vandecasteele C."/>
            <person name="Vares D."/>
            <person name="Vear F."/>
            <person name="Vautrin S."/>
            <person name="Crespi M."/>
            <person name="Mangin B."/>
            <person name="Burke J.M."/>
            <person name="Salse J."/>
            <person name="Munos S."/>
            <person name="Vincourt P."/>
            <person name="Rieseberg L.H."/>
            <person name="Langlade N.B."/>
        </authorList>
    </citation>
    <scope>NUCLEOTIDE SEQUENCE</scope>
    <source>
        <tissue evidence="1">Leaves</tissue>
    </source>
</reference>
<dbReference type="EMBL" id="MNCJ02000325">
    <property type="protein sequence ID" value="KAF5786056.1"/>
    <property type="molecule type" value="Genomic_DNA"/>
</dbReference>
<dbReference type="AlphaFoldDB" id="A0A9K3HWX7"/>
<dbReference type="Gramene" id="mRNA:HanXRQr2_Chr10g0436111">
    <property type="protein sequence ID" value="CDS:HanXRQr2_Chr10g0436111.1"/>
    <property type="gene ID" value="HanXRQr2_Chr10g0436111"/>
</dbReference>
<protein>
    <submittedName>
        <fullName evidence="1">Uncharacterized protein</fullName>
    </submittedName>
</protein>
<sequence length="58" mass="6415">MQTAEVWSTSSAADVCRCGPQTVDVLPLKKQTAPKIVTKLFNFKCQQNPTCTDQNMVL</sequence>
<gene>
    <name evidence="1" type="ORF">HanXRQr2_Chr10g0436111</name>
</gene>
<evidence type="ECO:0000313" key="1">
    <source>
        <dbReference type="EMBL" id="KAF5786056.1"/>
    </source>
</evidence>
<accession>A0A9K3HWX7</accession>
<proteinExistence type="predicted"/>
<keyword evidence="2" id="KW-1185">Reference proteome</keyword>
<comment type="caution">
    <text evidence="1">The sequence shown here is derived from an EMBL/GenBank/DDBJ whole genome shotgun (WGS) entry which is preliminary data.</text>
</comment>